<evidence type="ECO:0000313" key="12">
    <source>
        <dbReference type="Proteomes" id="UP000001879"/>
    </source>
</evidence>
<dbReference type="OrthoDB" id="58111at2157"/>
<feature type="binding site" evidence="8">
    <location>
        <position position="110"/>
    </location>
    <ligand>
        <name>Mg(2+)</name>
        <dbReference type="ChEBI" id="CHEBI:18420"/>
        <label>1</label>
        <note>catalytic</note>
    </ligand>
</feature>
<comment type="catalytic activity">
    <reaction evidence="1">
        <text>beta-D-fructose 1,6-bisphosphate + H2O = beta-D-fructose 6-phosphate + phosphate</text>
        <dbReference type="Rhea" id="RHEA:11064"/>
        <dbReference type="ChEBI" id="CHEBI:15377"/>
        <dbReference type="ChEBI" id="CHEBI:32966"/>
        <dbReference type="ChEBI" id="CHEBI:43474"/>
        <dbReference type="ChEBI" id="CHEBI:57634"/>
        <dbReference type="EC" id="3.1.3.11"/>
    </reaction>
</comment>
<evidence type="ECO:0000256" key="4">
    <source>
        <dbReference type="ARBA" id="ARBA00022801"/>
    </source>
</evidence>
<feature type="binding site" evidence="8">
    <location>
        <position position="237"/>
    </location>
    <ligand>
        <name>Mg(2+)</name>
        <dbReference type="ChEBI" id="CHEBI:18420"/>
        <label>1</label>
        <note>catalytic</note>
    </ligand>
</feature>
<dbReference type="CDD" id="cd01637">
    <property type="entry name" value="IMPase_like"/>
    <property type="match status" value="1"/>
</dbReference>
<dbReference type="EC" id="3.1.3.11" evidence="2"/>
<dbReference type="eggNOG" id="arCOG01349">
    <property type="taxonomic scope" value="Archaea"/>
</dbReference>
<evidence type="ECO:0000313" key="11">
    <source>
        <dbReference type="EMBL" id="ELY26674.1"/>
    </source>
</evidence>
<proteinExistence type="inferred from homology"/>
<evidence type="ECO:0000256" key="6">
    <source>
        <dbReference type="ARBA" id="ARBA00023277"/>
    </source>
</evidence>
<dbReference type="Proteomes" id="UP000001879">
    <property type="component" value="Chromosome"/>
</dbReference>
<evidence type="ECO:0000256" key="5">
    <source>
        <dbReference type="ARBA" id="ARBA00022842"/>
    </source>
</evidence>
<keyword evidence="3 8" id="KW-0479">Metal-binding</keyword>
<keyword evidence="12" id="KW-1185">Reference proteome</keyword>
<dbReference type="HOGENOM" id="CLU_044118_0_2_2"/>
<reference evidence="12" key="1">
    <citation type="submission" date="2010-02" db="EMBL/GenBank/DDBJ databases">
        <title>Complete sequence of chromosome of Natrialba magadii ATCC 43099.</title>
        <authorList>
            <consortium name="US DOE Joint Genome Institute"/>
            <person name="Lucas S."/>
            <person name="Copeland A."/>
            <person name="Lapidus A."/>
            <person name="Cheng J.-F."/>
            <person name="Bruce D."/>
            <person name="Goodwin L."/>
            <person name="Pitluck S."/>
            <person name="Davenport K."/>
            <person name="Saunders E."/>
            <person name="Detter J.C."/>
            <person name="Han C."/>
            <person name="Tapia R."/>
            <person name="Land M."/>
            <person name="Hauser L."/>
            <person name="Kyrpides N."/>
            <person name="Mikhailova N."/>
            <person name="De Castro R.E."/>
            <person name="Maupin-Furlow J.A."/>
            <person name="Woyke T."/>
        </authorList>
    </citation>
    <scope>NUCLEOTIDE SEQUENCE [LARGE SCALE GENOMIC DNA]</scope>
    <source>
        <strain evidence="12">ATCC 43099 / DSM 3394 / CCM 3739 / CIP 104546 / IAM 13178 / JCM 8861 / NBRC 102185 / NCIMB 2190 / MS3</strain>
    </source>
</reference>
<evidence type="ECO:0000256" key="9">
    <source>
        <dbReference type="SAM" id="MobiDB-lite"/>
    </source>
</evidence>
<name>D3SZD8_NATMM</name>
<reference evidence="11 13" key="3">
    <citation type="journal article" date="2014" name="PLoS Genet.">
        <title>Phylogenetically driven sequencing of extremely halophilic archaea reveals strategies for static and dynamic osmo-response.</title>
        <authorList>
            <person name="Becker E.A."/>
            <person name="Seitzer P.M."/>
            <person name="Tritt A."/>
            <person name="Larsen D."/>
            <person name="Krusor M."/>
            <person name="Yao A.I."/>
            <person name="Wu D."/>
            <person name="Madern D."/>
            <person name="Eisen J.A."/>
            <person name="Darling A.E."/>
            <person name="Facciotti M.T."/>
        </authorList>
    </citation>
    <scope>NUCLEOTIDE SEQUENCE [LARGE SCALE GENOMIC DNA]</scope>
    <source>
        <strain evidence="13">ATCC 43099 / DSM 3394 / CCM 3739 / CIP 104546 / IAM 13178 / JCM 8861 / NBRC 102185 / NCIMB 2190 / MS3</strain>
        <strain evidence="11">MS-3</strain>
    </source>
</reference>
<dbReference type="GO" id="GO:0007165">
    <property type="term" value="P:signal transduction"/>
    <property type="evidence" value="ECO:0007669"/>
    <property type="project" value="TreeGrafter"/>
</dbReference>
<dbReference type="KEGG" id="nmg:Nmag_0687"/>
<evidence type="ECO:0000313" key="13">
    <source>
        <dbReference type="Proteomes" id="UP000011543"/>
    </source>
</evidence>
<organism evidence="10 12">
    <name type="scientific">Natrialba magadii (strain ATCC 43099 / DSM 3394 / CCM 3739 / CIP 104546 / IAM 13178 / JCM 8861 / NBRC 102185 / NCIMB 2190 / MS3)</name>
    <name type="common">Natronobacterium magadii</name>
    <dbReference type="NCBI Taxonomy" id="547559"/>
    <lineage>
        <taxon>Archaea</taxon>
        <taxon>Methanobacteriati</taxon>
        <taxon>Methanobacteriota</taxon>
        <taxon>Stenosarchaea group</taxon>
        <taxon>Halobacteria</taxon>
        <taxon>Halobacteriales</taxon>
        <taxon>Natrialbaceae</taxon>
        <taxon>Natrialba</taxon>
    </lineage>
</organism>
<dbReference type="GO" id="GO:0008934">
    <property type="term" value="F:inositol monophosphate 1-phosphatase activity"/>
    <property type="evidence" value="ECO:0007669"/>
    <property type="project" value="TreeGrafter"/>
</dbReference>
<dbReference type="RefSeq" id="WP_004216434.1">
    <property type="nucleotide sequence ID" value="NC_013922.1"/>
</dbReference>
<comment type="cofactor">
    <cofactor evidence="8">
        <name>Mg(2+)</name>
        <dbReference type="ChEBI" id="CHEBI:18420"/>
    </cofactor>
</comment>
<protein>
    <recommendedName>
        <fullName evidence="2">fructose-bisphosphatase</fullName>
        <ecNumber evidence="2">3.1.3.11</ecNumber>
    </recommendedName>
</protein>
<sequence length="292" mass="31384">MSNRDGDETATQREGSGATAQRRDTAAPRRATVATEAATAGADIAHDAFRTDLNIEYKDGKTDVVTQSDRDAQDAVIDVIREFFPEDPIVGEENDALKAVPEEGPAWIIDPIDGTNNYVNEIRAFGTAVAAVVDGEPVAATNVFPALSDTYQFGPDGVFRNGEALSVSGRTDPEASTVCPTYWWDFDQRDEYTATARELVTRFGDIRRFGCAQLELAMVAAGALEGVVTNRRANAWDTVAGVGMIREAGGVVTDLEGERWRHDSDGLVASNGESEIHEEVLAAARAIESEGN</sequence>
<accession>D3SZD8</accession>
<dbReference type="Gene3D" id="3.30.540.10">
    <property type="entry name" value="Fructose-1,6-Bisphosphatase, subunit A, domain 1"/>
    <property type="match status" value="1"/>
</dbReference>
<dbReference type="PRINTS" id="PR00377">
    <property type="entry name" value="IMPHPHTASES"/>
</dbReference>
<reference evidence="10" key="4">
    <citation type="submission" date="2016-09" db="EMBL/GenBank/DDBJ databases">
        <authorList>
            <person name="Pfeiffer F."/>
        </authorList>
    </citation>
    <scope>NUCLEOTIDE SEQUENCE</scope>
    <source>
        <strain evidence="10">ATCC 43099</strain>
    </source>
</reference>
<dbReference type="PATRIC" id="fig|547559.17.peg.3135"/>
<feature type="binding site" evidence="8">
    <location>
        <position position="112"/>
    </location>
    <ligand>
        <name>Mg(2+)</name>
        <dbReference type="ChEBI" id="CHEBI:18420"/>
        <label>1</label>
        <note>catalytic</note>
    </ligand>
</feature>
<dbReference type="GO" id="GO:0042132">
    <property type="term" value="F:fructose 1,6-bisphosphate 1-phosphatase activity"/>
    <property type="evidence" value="ECO:0007669"/>
    <property type="project" value="UniProtKB-EC"/>
</dbReference>
<dbReference type="PROSITE" id="PS00629">
    <property type="entry name" value="IMP_1"/>
    <property type="match status" value="1"/>
</dbReference>
<keyword evidence="4 10" id="KW-0378">Hydrolase</keyword>
<evidence type="ECO:0000256" key="8">
    <source>
        <dbReference type="PIRSR" id="PIRSR600760-2"/>
    </source>
</evidence>
<dbReference type="GeneID" id="8823515"/>
<dbReference type="GO" id="GO:0006020">
    <property type="term" value="P:inositol metabolic process"/>
    <property type="evidence" value="ECO:0007669"/>
    <property type="project" value="TreeGrafter"/>
</dbReference>
<dbReference type="EMBL" id="AOHS01000051">
    <property type="protein sequence ID" value="ELY26674.1"/>
    <property type="molecule type" value="Genomic_DNA"/>
</dbReference>
<dbReference type="Gene3D" id="3.40.190.80">
    <property type="match status" value="1"/>
</dbReference>
<dbReference type="InterPro" id="IPR020583">
    <property type="entry name" value="Inositol_monoP_metal-BS"/>
</dbReference>
<feature type="binding site" evidence="8">
    <location>
        <position position="92"/>
    </location>
    <ligand>
        <name>Mg(2+)</name>
        <dbReference type="ChEBI" id="CHEBI:18420"/>
        <label>1</label>
        <note>catalytic</note>
    </ligand>
</feature>
<evidence type="ECO:0000313" key="10">
    <source>
        <dbReference type="EMBL" id="ADD04272.1"/>
    </source>
</evidence>
<dbReference type="STRING" id="547559.Nmag_0687"/>
<feature type="region of interest" description="Disordered" evidence="9">
    <location>
        <begin position="1"/>
        <end position="36"/>
    </location>
</feature>
<evidence type="ECO:0000256" key="2">
    <source>
        <dbReference type="ARBA" id="ARBA00013093"/>
    </source>
</evidence>
<dbReference type="PANTHER" id="PTHR20854:SF4">
    <property type="entry name" value="INOSITOL-1-MONOPHOSPHATASE-RELATED"/>
    <property type="match status" value="1"/>
</dbReference>
<keyword evidence="6" id="KW-0119">Carbohydrate metabolism</keyword>
<evidence type="ECO:0000256" key="1">
    <source>
        <dbReference type="ARBA" id="ARBA00001273"/>
    </source>
</evidence>
<dbReference type="SUPFAM" id="SSF56655">
    <property type="entry name" value="Carbohydrate phosphatase"/>
    <property type="match status" value="1"/>
</dbReference>
<feature type="binding site" evidence="8">
    <location>
        <position position="113"/>
    </location>
    <ligand>
        <name>Mg(2+)</name>
        <dbReference type="ChEBI" id="CHEBI:18420"/>
        <label>1</label>
        <note>catalytic</note>
    </ligand>
</feature>
<keyword evidence="5 8" id="KW-0460">Magnesium</keyword>
<dbReference type="PaxDb" id="547559-Nmag_0687"/>
<dbReference type="EMBL" id="CP001932">
    <property type="protein sequence ID" value="ADD04272.1"/>
    <property type="molecule type" value="Genomic_DNA"/>
</dbReference>
<dbReference type="Pfam" id="PF00459">
    <property type="entry name" value="Inositol_P"/>
    <property type="match status" value="1"/>
</dbReference>
<dbReference type="GO" id="GO:0046872">
    <property type="term" value="F:metal ion binding"/>
    <property type="evidence" value="ECO:0007669"/>
    <property type="project" value="UniProtKB-KW"/>
</dbReference>
<feature type="compositionally biased region" description="Basic and acidic residues" evidence="9">
    <location>
        <begin position="1"/>
        <end position="11"/>
    </location>
</feature>
<comment type="similarity">
    <text evidence="7">Belongs to the inositol monophosphatase superfamily. FBPase class 4 family.</text>
</comment>
<gene>
    <name evidence="10" type="primary">suhB</name>
    <name evidence="10" type="ordered locus">Nmag_0687</name>
    <name evidence="11" type="ORF">C500_15975</name>
</gene>
<dbReference type="PANTHER" id="PTHR20854">
    <property type="entry name" value="INOSITOL MONOPHOSPHATASE"/>
    <property type="match status" value="1"/>
</dbReference>
<dbReference type="InterPro" id="IPR000760">
    <property type="entry name" value="Inositol_monophosphatase-like"/>
</dbReference>
<dbReference type="Proteomes" id="UP000011543">
    <property type="component" value="Unassembled WGS sequence"/>
</dbReference>
<dbReference type="AlphaFoldDB" id="D3SZD8"/>
<evidence type="ECO:0000256" key="7">
    <source>
        <dbReference type="ARBA" id="ARBA00038103"/>
    </source>
</evidence>
<evidence type="ECO:0000256" key="3">
    <source>
        <dbReference type="ARBA" id="ARBA00022723"/>
    </source>
</evidence>
<reference evidence="10 12" key="2">
    <citation type="journal article" date="2012" name="BMC Genomics">
        <title>A comparative genomics perspective on the genetic content of the alkaliphilic haloarchaeon Natrialba magadii ATCC 43099T.</title>
        <authorList>
            <person name="Siddaramappa S."/>
            <person name="Challacombe J.F."/>
            <person name="Decastro R.E."/>
            <person name="Pfeiffer F."/>
            <person name="Sastre D.E."/>
            <person name="Gimenez M.I."/>
            <person name="Paggi R.A."/>
            <person name="Detter J.C."/>
            <person name="Davenport K.W."/>
            <person name="Goodwin L.A."/>
            <person name="Kyrpides N."/>
            <person name="Tapia R."/>
            <person name="Pitluck S."/>
            <person name="Lucas S."/>
            <person name="Woyke T."/>
            <person name="Maupin-Furlow J.A."/>
        </authorList>
    </citation>
    <scope>NUCLEOTIDE SEQUENCE [LARGE SCALE GENOMIC DNA]</scope>
    <source>
        <strain evidence="10">ATCC 43099</strain>
        <strain evidence="12">ATCC 43099 / DSM 3394 / CCM 3739 / CIP 104546 / IAM 13178 / JCM 8861 / NBRC 102185 / NCIMB 2190 / MS3</strain>
    </source>
</reference>